<dbReference type="Pfam" id="PF16074">
    <property type="entry name" value="PilW"/>
    <property type="match status" value="1"/>
</dbReference>
<dbReference type="InterPro" id="IPR032092">
    <property type="entry name" value="PilW"/>
</dbReference>
<name>A0A6M4AA55_9BURK</name>
<evidence type="ECO:0000313" key="1">
    <source>
        <dbReference type="EMBL" id="QJQ07708.1"/>
    </source>
</evidence>
<accession>A0A6M4AA55</accession>
<evidence type="ECO:0008006" key="3">
    <source>
        <dbReference type="Google" id="ProtNLM"/>
    </source>
</evidence>
<gene>
    <name evidence="1" type="ORF">EJG51_011740</name>
</gene>
<protein>
    <recommendedName>
        <fullName evidence="3">Prepilin-type N-terminal cleavage/methylation domain-containing protein</fullName>
    </recommendedName>
</protein>
<dbReference type="GO" id="GO:0043683">
    <property type="term" value="P:type IV pilus assembly"/>
    <property type="evidence" value="ECO:0007669"/>
    <property type="project" value="InterPro"/>
</dbReference>
<dbReference type="KEGG" id="upi:EJG51_011740"/>
<keyword evidence="2" id="KW-1185">Reference proteome</keyword>
<dbReference type="AlphaFoldDB" id="A0A6M4AA55"/>
<dbReference type="InterPro" id="IPR012902">
    <property type="entry name" value="N_methyl_site"/>
</dbReference>
<dbReference type="OrthoDB" id="8589337at2"/>
<sequence length="252" mass="26648">MMDMRKNGFSMVELLVAITISMVALVAVSASYVSSKQTYKVQGMQAPLAEEGRYAISMIQRIVSQAGFRQTPVSAMPSDRIEVASNVLTARFEADGTNLIACDGTVPVAGTAQTLVIQKTNTGKLQCGTVDWIAPAVSGTGNSSEVVDFLVKFGIDTGPALTPENFGCGPTTAGTKPRDCIADSYVTALPGGVTADQIVSVKVCLLLRSEALDSSVVKPALVKNCSGTDIAGTQNDRKLYRAFWTTVLLKNR</sequence>
<proteinExistence type="predicted"/>
<dbReference type="Proteomes" id="UP000274350">
    <property type="component" value="Chromosome"/>
</dbReference>
<dbReference type="EMBL" id="CP051152">
    <property type="protein sequence ID" value="QJQ07708.1"/>
    <property type="molecule type" value="Genomic_DNA"/>
</dbReference>
<reference evidence="1 2" key="1">
    <citation type="journal article" date="2019" name="Int. J. Syst. Evol. Microbiol.">
        <title>Undibacterium piscinae sp. nov., isolated from Korean shiner intestine.</title>
        <authorList>
            <person name="Lee S.Y."/>
            <person name="Kang W."/>
            <person name="Kim P.S."/>
            <person name="Kim H.S."/>
            <person name="Sung H."/>
            <person name="Shin N.R."/>
            <person name="Whon T.W."/>
            <person name="Yun J.H."/>
            <person name="Lee J.Y."/>
            <person name="Lee J.Y."/>
            <person name="Jung M.J."/>
            <person name="Jeong Y.S."/>
            <person name="Tak E.J."/>
            <person name="Han J.E."/>
            <person name="Hyun D.W."/>
            <person name="Kang M.S."/>
            <person name="Lee K.E."/>
            <person name="Lee B.H."/>
            <person name="Bae J.W."/>
        </authorList>
    </citation>
    <scope>NUCLEOTIDE SEQUENCE [LARGE SCALE GENOMIC DNA]</scope>
    <source>
        <strain evidence="1 2">S11R28</strain>
    </source>
</reference>
<dbReference type="Pfam" id="PF07963">
    <property type="entry name" value="N_methyl"/>
    <property type="match status" value="1"/>
</dbReference>
<evidence type="ECO:0000313" key="2">
    <source>
        <dbReference type="Proteomes" id="UP000274350"/>
    </source>
</evidence>
<organism evidence="1 2">
    <name type="scientific">Undibacterium piscinae</name>
    <dbReference type="NCBI Taxonomy" id="2495591"/>
    <lineage>
        <taxon>Bacteria</taxon>
        <taxon>Pseudomonadati</taxon>
        <taxon>Pseudomonadota</taxon>
        <taxon>Betaproteobacteria</taxon>
        <taxon>Burkholderiales</taxon>
        <taxon>Oxalobacteraceae</taxon>
        <taxon>Undibacterium</taxon>
    </lineage>
</organism>